<dbReference type="STRING" id="1797471.A3A71_01280"/>
<keyword evidence="3 6" id="KW-0489">Methyltransferase</keyword>
<evidence type="ECO:0000313" key="8">
    <source>
        <dbReference type="EMBL" id="OGD64670.1"/>
    </source>
</evidence>
<dbReference type="Proteomes" id="UP000177481">
    <property type="component" value="Unassembled WGS sequence"/>
</dbReference>
<protein>
    <recommendedName>
        <fullName evidence="6">Ribosomal RNA small subunit methyltransferase I</fullName>
        <ecNumber evidence="6">2.1.1.198</ecNumber>
    </recommendedName>
    <alternativeName>
        <fullName evidence="6">16S rRNA 2'-O-ribose C1402 methyltransferase</fullName>
    </alternativeName>
    <alternativeName>
        <fullName evidence="6">rRNA (cytidine-2'-O-)-methyltransferase RsmI</fullName>
    </alternativeName>
</protein>
<evidence type="ECO:0000256" key="3">
    <source>
        <dbReference type="ARBA" id="ARBA00022603"/>
    </source>
</evidence>
<proteinExistence type="inferred from homology"/>
<dbReference type="Gene3D" id="3.40.1010.10">
    <property type="entry name" value="Cobalt-precorrin-4 Transmethylase, Domain 1"/>
    <property type="match status" value="1"/>
</dbReference>
<dbReference type="GO" id="GO:0070677">
    <property type="term" value="F:rRNA (cytosine-2'-O-)-methyltransferase activity"/>
    <property type="evidence" value="ECO:0007669"/>
    <property type="project" value="UniProtKB-UniRule"/>
</dbReference>
<comment type="subcellular location">
    <subcellularLocation>
        <location evidence="6">Cytoplasm</location>
    </subcellularLocation>
</comment>
<gene>
    <name evidence="6" type="primary">rsmI</name>
    <name evidence="8" type="ORF">A3A71_01280</name>
</gene>
<evidence type="ECO:0000256" key="1">
    <source>
        <dbReference type="ARBA" id="ARBA00022490"/>
    </source>
</evidence>
<evidence type="ECO:0000256" key="6">
    <source>
        <dbReference type="HAMAP-Rule" id="MF_01877"/>
    </source>
</evidence>
<evidence type="ECO:0000313" key="9">
    <source>
        <dbReference type="Proteomes" id="UP000177481"/>
    </source>
</evidence>
<comment type="caution">
    <text evidence="8">The sequence shown here is derived from an EMBL/GenBank/DDBJ whole genome shotgun (WGS) entry which is preliminary data.</text>
</comment>
<dbReference type="AlphaFoldDB" id="A0A1F5EBJ9"/>
<comment type="similarity">
    <text evidence="6">Belongs to the methyltransferase superfamily. RsmI family.</text>
</comment>
<dbReference type="Pfam" id="PF00590">
    <property type="entry name" value="TP_methylase"/>
    <property type="match status" value="1"/>
</dbReference>
<dbReference type="Gene3D" id="3.30.950.10">
    <property type="entry name" value="Methyltransferase, Cobalt-precorrin-4 Transmethylase, Domain 2"/>
    <property type="match status" value="1"/>
</dbReference>
<dbReference type="InterPro" id="IPR014776">
    <property type="entry name" value="4pyrrole_Mease_sub2"/>
</dbReference>
<dbReference type="HAMAP" id="MF_01877">
    <property type="entry name" value="16SrRNA_methyltr_I"/>
    <property type="match status" value="1"/>
</dbReference>
<dbReference type="EC" id="2.1.1.198" evidence="6"/>
<name>A0A1F5EBJ9_9BACT</name>
<feature type="domain" description="Tetrapyrrole methylase" evidence="7">
    <location>
        <begin position="1"/>
        <end position="200"/>
    </location>
</feature>
<keyword evidence="4 6" id="KW-0808">Transferase</keyword>
<keyword evidence="1 6" id="KW-0963">Cytoplasm</keyword>
<comment type="catalytic activity">
    <reaction evidence="6">
        <text>cytidine(1402) in 16S rRNA + S-adenosyl-L-methionine = 2'-O-methylcytidine(1402) in 16S rRNA + S-adenosyl-L-homocysteine + H(+)</text>
        <dbReference type="Rhea" id="RHEA:42924"/>
        <dbReference type="Rhea" id="RHEA-COMP:10285"/>
        <dbReference type="Rhea" id="RHEA-COMP:10286"/>
        <dbReference type="ChEBI" id="CHEBI:15378"/>
        <dbReference type="ChEBI" id="CHEBI:57856"/>
        <dbReference type="ChEBI" id="CHEBI:59789"/>
        <dbReference type="ChEBI" id="CHEBI:74495"/>
        <dbReference type="ChEBI" id="CHEBI:82748"/>
        <dbReference type="EC" id="2.1.1.198"/>
    </reaction>
</comment>
<keyword evidence="2 6" id="KW-0698">rRNA processing</keyword>
<dbReference type="InterPro" id="IPR014777">
    <property type="entry name" value="4pyrrole_Mease_sub1"/>
</dbReference>
<organism evidence="8 9">
    <name type="scientific">Candidatus Berkelbacteria bacterium RIFCSPLOWO2_01_FULL_50_28</name>
    <dbReference type="NCBI Taxonomy" id="1797471"/>
    <lineage>
        <taxon>Bacteria</taxon>
        <taxon>Candidatus Berkelbacteria</taxon>
    </lineage>
</organism>
<reference evidence="8 9" key="1">
    <citation type="journal article" date="2016" name="Nat. Commun.">
        <title>Thousands of microbial genomes shed light on interconnected biogeochemical processes in an aquifer system.</title>
        <authorList>
            <person name="Anantharaman K."/>
            <person name="Brown C.T."/>
            <person name="Hug L.A."/>
            <person name="Sharon I."/>
            <person name="Castelle C.J."/>
            <person name="Probst A.J."/>
            <person name="Thomas B.C."/>
            <person name="Singh A."/>
            <person name="Wilkins M.J."/>
            <person name="Karaoz U."/>
            <person name="Brodie E.L."/>
            <person name="Williams K.H."/>
            <person name="Hubbard S.S."/>
            <person name="Banfield J.F."/>
        </authorList>
    </citation>
    <scope>NUCLEOTIDE SEQUENCE [LARGE SCALE GENOMIC DNA]</scope>
</reference>
<comment type="function">
    <text evidence="6">Catalyzes the 2'-O-methylation of the ribose of cytidine 1402 (C1402) in 16S rRNA.</text>
</comment>
<accession>A0A1F5EBJ9</accession>
<evidence type="ECO:0000259" key="7">
    <source>
        <dbReference type="Pfam" id="PF00590"/>
    </source>
</evidence>
<dbReference type="GO" id="GO:0005737">
    <property type="term" value="C:cytoplasm"/>
    <property type="evidence" value="ECO:0007669"/>
    <property type="project" value="UniProtKB-SubCell"/>
</dbReference>
<evidence type="ECO:0000256" key="2">
    <source>
        <dbReference type="ARBA" id="ARBA00022552"/>
    </source>
</evidence>
<dbReference type="InterPro" id="IPR008189">
    <property type="entry name" value="rRNA_ssu_MeTfrase_I"/>
</dbReference>
<dbReference type="InterPro" id="IPR000878">
    <property type="entry name" value="4pyrrol_Mease"/>
</dbReference>
<dbReference type="PIRSF" id="PIRSF005917">
    <property type="entry name" value="MTase_YraL"/>
    <property type="match status" value="1"/>
</dbReference>
<sequence>MLYIVATPIGNLQDITLRALETLKKVDFIYAEDTRRTKQLLTAFEIHKPVISLHHHSPESILEEVRCGVEDGKEIAYVTDAGTPGIQDPGGKLVEKLRDSIGYEFITPIPGPSSVTALLSVAGIAADKFSFMGFVPTKKGRETFIRKILAETEPVVFFETAPRFLKLLDQLIALGGEKRVLIVGRELTKKFEQIQFGLPEELKKDFLEPRGEFVLVLCP</sequence>
<evidence type="ECO:0000256" key="4">
    <source>
        <dbReference type="ARBA" id="ARBA00022679"/>
    </source>
</evidence>
<dbReference type="NCBIfam" id="TIGR00096">
    <property type="entry name" value="16S rRNA (cytidine(1402)-2'-O)-methyltransferase"/>
    <property type="match status" value="1"/>
</dbReference>
<dbReference type="PANTHER" id="PTHR46111:SF1">
    <property type="entry name" value="RIBOSOMAL RNA SMALL SUBUNIT METHYLTRANSFERASE I"/>
    <property type="match status" value="1"/>
</dbReference>
<keyword evidence="5 6" id="KW-0949">S-adenosyl-L-methionine</keyword>
<evidence type="ECO:0000256" key="5">
    <source>
        <dbReference type="ARBA" id="ARBA00022691"/>
    </source>
</evidence>
<dbReference type="PANTHER" id="PTHR46111">
    <property type="entry name" value="RIBOSOMAL RNA SMALL SUBUNIT METHYLTRANSFERASE I"/>
    <property type="match status" value="1"/>
</dbReference>
<dbReference type="CDD" id="cd11648">
    <property type="entry name" value="RsmI"/>
    <property type="match status" value="1"/>
</dbReference>
<dbReference type="InterPro" id="IPR035996">
    <property type="entry name" value="4pyrrol_Methylase_sf"/>
</dbReference>
<dbReference type="SUPFAM" id="SSF53790">
    <property type="entry name" value="Tetrapyrrole methylase"/>
    <property type="match status" value="1"/>
</dbReference>
<dbReference type="EMBL" id="MEZX01000002">
    <property type="protein sequence ID" value="OGD64670.1"/>
    <property type="molecule type" value="Genomic_DNA"/>
</dbReference>